<dbReference type="GO" id="GO:0005524">
    <property type="term" value="F:ATP binding"/>
    <property type="evidence" value="ECO:0007669"/>
    <property type="project" value="UniProtKB-KW"/>
</dbReference>
<dbReference type="InterPro" id="IPR000719">
    <property type="entry name" value="Prot_kinase_dom"/>
</dbReference>
<keyword evidence="5" id="KW-0418">Kinase</keyword>
<evidence type="ECO:0000256" key="5">
    <source>
        <dbReference type="ARBA" id="ARBA00022777"/>
    </source>
</evidence>
<organism evidence="10 11">
    <name type="scientific">Staphylotrichum longicolle</name>
    <dbReference type="NCBI Taxonomy" id="669026"/>
    <lineage>
        <taxon>Eukaryota</taxon>
        <taxon>Fungi</taxon>
        <taxon>Dikarya</taxon>
        <taxon>Ascomycota</taxon>
        <taxon>Pezizomycotina</taxon>
        <taxon>Sordariomycetes</taxon>
        <taxon>Sordariomycetidae</taxon>
        <taxon>Sordariales</taxon>
        <taxon>Chaetomiaceae</taxon>
        <taxon>Staphylotrichum</taxon>
    </lineage>
</organism>
<dbReference type="EMBL" id="JAHCVI010000001">
    <property type="protein sequence ID" value="KAG7290329.1"/>
    <property type="molecule type" value="Genomic_DNA"/>
</dbReference>
<accession>A0AAD4HX00</accession>
<dbReference type="PROSITE" id="PS50011">
    <property type="entry name" value="PROTEIN_KINASE_DOM"/>
    <property type="match status" value="1"/>
</dbReference>
<dbReference type="GO" id="GO:0004674">
    <property type="term" value="F:protein serine/threonine kinase activity"/>
    <property type="evidence" value="ECO:0007669"/>
    <property type="project" value="UniProtKB-KW"/>
</dbReference>
<evidence type="ECO:0000256" key="7">
    <source>
        <dbReference type="ARBA" id="ARBA00047899"/>
    </source>
</evidence>
<dbReference type="EC" id="2.7.11.1" evidence="1"/>
<proteinExistence type="predicted"/>
<feature type="domain" description="Protein kinase" evidence="9">
    <location>
        <begin position="9"/>
        <end position="383"/>
    </location>
</feature>
<dbReference type="Proteomes" id="UP001197093">
    <property type="component" value="Unassembled WGS sequence"/>
</dbReference>
<evidence type="ECO:0000256" key="4">
    <source>
        <dbReference type="ARBA" id="ARBA00022741"/>
    </source>
</evidence>
<dbReference type="AlphaFoldDB" id="A0AAD4HX00"/>
<evidence type="ECO:0000259" key="9">
    <source>
        <dbReference type="PROSITE" id="PS50011"/>
    </source>
</evidence>
<comment type="catalytic activity">
    <reaction evidence="7">
        <text>L-threonyl-[protein] + ATP = O-phospho-L-threonyl-[protein] + ADP + H(+)</text>
        <dbReference type="Rhea" id="RHEA:46608"/>
        <dbReference type="Rhea" id="RHEA-COMP:11060"/>
        <dbReference type="Rhea" id="RHEA-COMP:11605"/>
        <dbReference type="ChEBI" id="CHEBI:15378"/>
        <dbReference type="ChEBI" id="CHEBI:30013"/>
        <dbReference type="ChEBI" id="CHEBI:30616"/>
        <dbReference type="ChEBI" id="CHEBI:61977"/>
        <dbReference type="ChEBI" id="CHEBI:456216"/>
        <dbReference type="EC" id="2.7.11.1"/>
    </reaction>
</comment>
<keyword evidence="4" id="KW-0547">Nucleotide-binding</keyword>
<keyword evidence="11" id="KW-1185">Reference proteome</keyword>
<evidence type="ECO:0000256" key="6">
    <source>
        <dbReference type="ARBA" id="ARBA00022840"/>
    </source>
</evidence>
<dbReference type="SUPFAM" id="SSF56112">
    <property type="entry name" value="Protein kinase-like (PK-like)"/>
    <property type="match status" value="1"/>
</dbReference>
<evidence type="ECO:0000313" key="11">
    <source>
        <dbReference type="Proteomes" id="UP001197093"/>
    </source>
</evidence>
<dbReference type="PANTHER" id="PTHR35186:SF4">
    <property type="entry name" value="PRION-INHIBITION AND PROPAGATION HELO DOMAIN-CONTAINING PROTEIN"/>
    <property type="match status" value="1"/>
</dbReference>
<comment type="catalytic activity">
    <reaction evidence="8">
        <text>L-seryl-[protein] + ATP = O-phospho-L-seryl-[protein] + ADP + H(+)</text>
        <dbReference type="Rhea" id="RHEA:17989"/>
        <dbReference type="Rhea" id="RHEA-COMP:9863"/>
        <dbReference type="Rhea" id="RHEA-COMP:11604"/>
        <dbReference type="ChEBI" id="CHEBI:15378"/>
        <dbReference type="ChEBI" id="CHEBI:29999"/>
        <dbReference type="ChEBI" id="CHEBI:30616"/>
        <dbReference type="ChEBI" id="CHEBI:83421"/>
        <dbReference type="ChEBI" id="CHEBI:456216"/>
        <dbReference type="EC" id="2.7.11.1"/>
    </reaction>
</comment>
<dbReference type="Pfam" id="PF01163">
    <property type="entry name" value="RIO1"/>
    <property type="match status" value="1"/>
</dbReference>
<keyword evidence="2" id="KW-0723">Serine/threonine-protein kinase</keyword>
<name>A0AAD4HX00_9PEZI</name>
<dbReference type="PANTHER" id="PTHR35186">
    <property type="entry name" value="ANK_REP_REGION DOMAIN-CONTAINING PROTEIN"/>
    <property type="match status" value="1"/>
</dbReference>
<evidence type="ECO:0000256" key="3">
    <source>
        <dbReference type="ARBA" id="ARBA00022679"/>
    </source>
</evidence>
<comment type="caution">
    <text evidence="10">The sequence shown here is derived from an EMBL/GenBank/DDBJ whole genome shotgun (WGS) entry which is preliminary data.</text>
</comment>
<dbReference type="InterPro" id="IPR018934">
    <property type="entry name" value="RIO_dom"/>
</dbReference>
<reference evidence="10" key="1">
    <citation type="submission" date="2023-02" db="EMBL/GenBank/DDBJ databases">
        <authorList>
            <person name="Palmer J.M."/>
        </authorList>
    </citation>
    <scope>NUCLEOTIDE SEQUENCE</scope>
    <source>
        <strain evidence="10">FW57</strain>
    </source>
</reference>
<protein>
    <recommendedName>
        <fullName evidence="1">non-specific serine/threonine protein kinase</fullName>
        <ecNumber evidence="1">2.7.11.1</ecNumber>
    </recommendedName>
</protein>
<dbReference type="Gene3D" id="1.10.510.10">
    <property type="entry name" value="Transferase(Phosphotransferase) domain 1"/>
    <property type="match status" value="1"/>
</dbReference>
<gene>
    <name evidence="10" type="ORF">NEMBOFW57_000329</name>
</gene>
<evidence type="ECO:0000256" key="2">
    <source>
        <dbReference type="ARBA" id="ARBA00022527"/>
    </source>
</evidence>
<dbReference type="InterPro" id="IPR011009">
    <property type="entry name" value="Kinase-like_dom_sf"/>
</dbReference>
<evidence type="ECO:0000256" key="1">
    <source>
        <dbReference type="ARBA" id="ARBA00012513"/>
    </source>
</evidence>
<sequence length="473" mass="53022">MHSPSPVSKRRARDSGSGGAHVVTCVLDNDPSIEYVAKIYDGVNYPLGAGEESEIYCGIDGDFDCMTRADMDYSIEAHAYSTMQPVIGGTIVPAYYGSWTFAQDTNQPDRQRWIRMILVEFIQGECMLDIIRRAETGPDSLDYSLLPPEKIRLCVLQNILEAKATLWWKAAITHSDLEPRNVMVKPDGSVVIIDFNQALVYDYTGYTFDDPRQLGPNCLPPSLIEWYWPIPGGFADGPDKCGSWAQWIPQRWLQDKELAAEWLINTYQDSPRFMPPTAEFLNWPAHTRLSQKIQRLLEGLRQFPKAIGDLEMLACQSVRLEPVRGKRAGTKLLSILRDPSTSIYRALCTSIVCNDPLTRIIITRDATKLALTITTHAATHPKITADHLAGLCVALKSARKARPPRARYGHLIDREQAGIERHFRVYPTKAASNSDTWSILTLRDVLMEKGGIRPLISLKDKIRLGLAIASSVL</sequence>
<evidence type="ECO:0000313" key="10">
    <source>
        <dbReference type="EMBL" id="KAG7290329.1"/>
    </source>
</evidence>
<evidence type="ECO:0000256" key="8">
    <source>
        <dbReference type="ARBA" id="ARBA00048679"/>
    </source>
</evidence>
<keyword evidence="3" id="KW-0808">Transferase</keyword>
<keyword evidence="6" id="KW-0067">ATP-binding</keyword>